<organism evidence="9 10">
    <name type="scientific">Youxingia wuxianensis</name>
    <dbReference type="NCBI Taxonomy" id="2763678"/>
    <lineage>
        <taxon>Bacteria</taxon>
        <taxon>Bacillati</taxon>
        <taxon>Bacillota</taxon>
        <taxon>Clostridia</taxon>
        <taxon>Eubacteriales</taxon>
        <taxon>Oscillospiraceae</taxon>
        <taxon>Youxingia</taxon>
    </lineage>
</organism>
<evidence type="ECO:0000313" key="10">
    <source>
        <dbReference type="Proteomes" id="UP000623678"/>
    </source>
</evidence>
<feature type="transmembrane region" description="Helical" evidence="8">
    <location>
        <begin position="120"/>
        <end position="138"/>
    </location>
</feature>
<keyword evidence="2" id="KW-0813">Transport</keyword>
<keyword evidence="6 8" id="KW-1133">Transmembrane helix</keyword>
<evidence type="ECO:0000256" key="1">
    <source>
        <dbReference type="ARBA" id="ARBA00004651"/>
    </source>
</evidence>
<name>A0A926EMQ1_9FIRM</name>
<dbReference type="PANTHER" id="PTHR32196">
    <property type="entry name" value="ABC TRANSPORTER PERMEASE PROTEIN YPHD-RELATED-RELATED"/>
    <property type="match status" value="1"/>
</dbReference>
<feature type="transmembrane region" description="Helical" evidence="8">
    <location>
        <begin position="290"/>
        <end position="310"/>
    </location>
</feature>
<evidence type="ECO:0000313" key="9">
    <source>
        <dbReference type="EMBL" id="MBC8584511.1"/>
    </source>
</evidence>
<evidence type="ECO:0000256" key="5">
    <source>
        <dbReference type="ARBA" id="ARBA00022692"/>
    </source>
</evidence>
<dbReference type="GO" id="GO:0005886">
    <property type="term" value="C:plasma membrane"/>
    <property type="evidence" value="ECO:0007669"/>
    <property type="project" value="UniProtKB-SubCell"/>
</dbReference>
<dbReference type="Pfam" id="PF02653">
    <property type="entry name" value="BPD_transp_2"/>
    <property type="match status" value="1"/>
</dbReference>
<keyword evidence="4" id="KW-0997">Cell inner membrane</keyword>
<feature type="transmembrane region" description="Helical" evidence="8">
    <location>
        <begin position="12"/>
        <end position="32"/>
    </location>
</feature>
<evidence type="ECO:0000256" key="2">
    <source>
        <dbReference type="ARBA" id="ARBA00022448"/>
    </source>
</evidence>
<sequence>MSNLFTWITEKFRKNTIIPIFLIVFLVCSFFIDKFFSLGNFVNILGQNAEKGILAAGMTFVILNGYFDLSVGTLMGLTSCLTVGLTPVIGLIPSILLALCLGAAVGLINGLLVTKLKINAFIVTLAGMTIFRGITYMYTQQTVRGSSKAFYELSRGSFLGLPNPVWICLAFILLGQAVLYFTRHGRNTYAAGGNMSSAQNAGINVDRTVILNFVICSFCAAVAGVMYASKFNSASPTLGWPDAHMLAIAAVVLGGTKLSGGYGNMFYTLGGLCTLGMINNAMNLLKLSSYYNTLVMGIILIIVLYMDIVLREQSVPSKRANIPGAPKKLQKE</sequence>
<feature type="transmembrane region" description="Helical" evidence="8">
    <location>
        <begin position="89"/>
        <end position="113"/>
    </location>
</feature>
<evidence type="ECO:0000256" key="8">
    <source>
        <dbReference type="SAM" id="Phobius"/>
    </source>
</evidence>
<feature type="transmembrane region" description="Helical" evidence="8">
    <location>
        <begin position="53"/>
        <end position="77"/>
    </location>
</feature>
<keyword evidence="3" id="KW-1003">Cell membrane</keyword>
<gene>
    <name evidence="9" type="ORF">H8705_02835</name>
</gene>
<dbReference type="InterPro" id="IPR001851">
    <property type="entry name" value="ABC_transp_permease"/>
</dbReference>
<comment type="caution">
    <text evidence="9">The sequence shown here is derived from an EMBL/GenBank/DDBJ whole genome shotgun (WGS) entry which is preliminary data.</text>
</comment>
<evidence type="ECO:0000256" key="6">
    <source>
        <dbReference type="ARBA" id="ARBA00022989"/>
    </source>
</evidence>
<dbReference type="CDD" id="cd06579">
    <property type="entry name" value="TM_PBP1_transp_AraH_like"/>
    <property type="match status" value="1"/>
</dbReference>
<feature type="transmembrane region" description="Helical" evidence="8">
    <location>
        <begin position="158"/>
        <end position="181"/>
    </location>
</feature>
<accession>A0A926EMQ1</accession>
<keyword evidence="10" id="KW-1185">Reference proteome</keyword>
<comment type="subcellular location">
    <subcellularLocation>
        <location evidence="1">Cell membrane</location>
        <topology evidence="1">Multi-pass membrane protein</topology>
    </subcellularLocation>
</comment>
<proteinExistence type="predicted"/>
<evidence type="ECO:0000256" key="4">
    <source>
        <dbReference type="ARBA" id="ARBA00022519"/>
    </source>
</evidence>
<feature type="transmembrane region" description="Helical" evidence="8">
    <location>
        <begin position="209"/>
        <end position="228"/>
    </location>
</feature>
<evidence type="ECO:0000256" key="3">
    <source>
        <dbReference type="ARBA" id="ARBA00022475"/>
    </source>
</evidence>
<dbReference type="Proteomes" id="UP000623678">
    <property type="component" value="Unassembled WGS sequence"/>
</dbReference>
<evidence type="ECO:0000256" key="7">
    <source>
        <dbReference type="ARBA" id="ARBA00023136"/>
    </source>
</evidence>
<reference evidence="9" key="1">
    <citation type="submission" date="2020-08" db="EMBL/GenBank/DDBJ databases">
        <title>Genome public.</title>
        <authorList>
            <person name="Liu C."/>
            <person name="Sun Q."/>
        </authorList>
    </citation>
    <scope>NUCLEOTIDE SEQUENCE</scope>
    <source>
        <strain evidence="9">NSJ-64</strain>
    </source>
</reference>
<dbReference type="PANTHER" id="PTHR32196:SF21">
    <property type="entry name" value="ABC TRANSPORTER PERMEASE PROTEIN YPHD-RELATED"/>
    <property type="match status" value="1"/>
</dbReference>
<dbReference type="AlphaFoldDB" id="A0A926EMQ1"/>
<dbReference type="GO" id="GO:0022857">
    <property type="term" value="F:transmembrane transporter activity"/>
    <property type="evidence" value="ECO:0007669"/>
    <property type="project" value="InterPro"/>
</dbReference>
<keyword evidence="7 8" id="KW-0472">Membrane</keyword>
<protein>
    <submittedName>
        <fullName evidence="9">ABC transporter permease</fullName>
    </submittedName>
</protein>
<dbReference type="RefSeq" id="WP_262394344.1">
    <property type="nucleotide sequence ID" value="NZ_JACRTD010000002.1"/>
</dbReference>
<feature type="transmembrane region" description="Helical" evidence="8">
    <location>
        <begin position="240"/>
        <end position="258"/>
    </location>
</feature>
<dbReference type="EMBL" id="JACRTD010000002">
    <property type="protein sequence ID" value="MBC8584511.1"/>
    <property type="molecule type" value="Genomic_DNA"/>
</dbReference>
<keyword evidence="5 8" id="KW-0812">Transmembrane</keyword>